<reference evidence="5 6" key="1">
    <citation type="submission" date="2012-05" db="EMBL/GenBank/DDBJ databases">
        <authorList>
            <person name="Weinstock G."/>
            <person name="Sodergren E."/>
            <person name="Lobos E.A."/>
            <person name="Fulton L."/>
            <person name="Fulton R."/>
            <person name="Courtney L."/>
            <person name="Fronick C."/>
            <person name="O'Laughlin M."/>
            <person name="Godfrey J."/>
            <person name="Wilson R.M."/>
            <person name="Miner T."/>
            <person name="Farmer C."/>
            <person name="Delehaunty K."/>
            <person name="Cordes M."/>
            <person name="Minx P."/>
            <person name="Tomlinson C."/>
            <person name="Chen J."/>
            <person name="Wollam A."/>
            <person name="Pepin K.H."/>
            <person name="Bhonagiri V."/>
            <person name="Zhang X."/>
            <person name="Suruliraj S."/>
            <person name="Warren W."/>
            <person name="Mitreva M."/>
            <person name="Mardis E.R."/>
            <person name="Wilson R.K."/>
        </authorList>
    </citation>
    <scope>NUCLEOTIDE SEQUENCE [LARGE SCALE GENOMIC DNA]</scope>
    <source>
        <strain evidence="5 6">DSM 1785</strain>
    </source>
</reference>
<dbReference type="HOGENOM" id="CLU_010194_2_1_9"/>
<keyword evidence="4" id="KW-0175">Coiled coil</keyword>
<gene>
    <name evidence="5" type="ORF">HMPREF0216_00026</name>
</gene>
<dbReference type="GO" id="GO:0016020">
    <property type="term" value="C:membrane"/>
    <property type="evidence" value="ECO:0007669"/>
    <property type="project" value="TreeGrafter"/>
</dbReference>
<dbReference type="PRINTS" id="PR00080">
    <property type="entry name" value="SDRFAMILY"/>
</dbReference>
<dbReference type="InterPro" id="IPR002347">
    <property type="entry name" value="SDR_fam"/>
</dbReference>
<dbReference type="PANTHER" id="PTHR44196">
    <property type="entry name" value="DEHYDROGENASE/REDUCTASE SDR FAMILY MEMBER 7B"/>
    <property type="match status" value="1"/>
</dbReference>
<comment type="caution">
    <text evidence="5">The sequence shown here is derived from an EMBL/GenBank/DDBJ whole genome shotgun (WGS) entry which is preliminary data.</text>
</comment>
<proteinExistence type="inferred from homology"/>
<dbReference type="Gene3D" id="3.40.50.720">
    <property type="entry name" value="NAD(P)-binding Rossmann-like Domain"/>
    <property type="match status" value="1"/>
</dbReference>
<dbReference type="PATRIC" id="fig|545697.3.peg.26"/>
<evidence type="ECO:0000256" key="3">
    <source>
        <dbReference type="RuleBase" id="RU000363"/>
    </source>
</evidence>
<dbReference type="CDD" id="cd05233">
    <property type="entry name" value="SDR_c"/>
    <property type="match status" value="1"/>
</dbReference>
<comment type="similarity">
    <text evidence="1 3">Belongs to the short-chain dehydrogenases/reductases (SDR) family.</text>
</comment>
<dbReference type="Pfam" id="PF00106">
    <property type="entry name" value="adh_short"/>
    <property type="match status" value="1"/>
</dbReference>
<evidence type="ECO:0000313" key="5">
    <source>
        <dbReference type="EMBL" id="EKY29782.1"/>
    </source>
</evidence>
<evidence type="ECO:0000313" key="6">
    <source>
        <dbReference type="Proteomes" id="UP000010420"/>
    </source>
</evidence>
<organism evidence="5 6">
    <name type="scientific">Clostridium celatum DSM 1785</name>
    <dbReference type="NCBI Taxonomy" id="545697"/>
    <lineage>
        <taxon>Bacteria</taxon>
        <taxon>Bacillati</taxon>
        <taxon>Bacillota</taxon>
        <taxon>Clostridia</taxon>
        <taxon>Eubacteriales</taxon>
        <taxon>Clostridiaceae</taxon>
        <taxon>Clostridium</taxon>
    </lineage>
</organism>
<dbReference type="EMBL" id="AMEZ01000002">
    <property type="protein sequence ID" value="EKY29782.1"/>
    <property type="molecule type" value="Genomic_DNA"/>
</dbReference>
<dbReference type="InterPro" id="IPR036291">
    <property type="entry name" value="NAD(P)-bd_dom_sf"/>
</dbReference>
<feature type="coiled-coil region" evidence="4">
    <location>
        <begin position="37"/>
        <end position="64"/>
    </location>
</feature>
<dbReference type="RefSeq" id="WP_005209654.1">
    <property type="nucleotide sequence ID" value="NZ_KB291597.1"/>
</dbReference>
<dbReference type="eggNOG" id="COG0300">
    <property type="taxonomic scope" value="Bacteria"/>
</dbReference>
<dbReference type="STRING" id="545697.HMPREF0216_00026"/>
<dbReference type="AlphaFoldDB" id="L1QQF2"/>
<name>L1QQF2_9CLOT</name>
<keyword evidence="6" id="KW-1185">Reference proteome</keyword>
<evidence type="ECO:0000256" key="1">
    <source>
        <dbReference type="ARBA" id="ARBA00006484"/>
    </source>
</evidence>
<dbReference type="Proteomes" id="UP000010420">
    <property type="component" value="Unassembled WGS sequence"/>
</dbReference>
<dbReference type="PIRSF" id="PIRSF000126">
    <property type="entry name" value="11-beta-HSD1"/>
    <property type="match status" value="1"/>
</dbReference>
<dbReference type="OrthoDB" id="9808814at2"/>
<dbReference type="SUPFAM" id="SSF51735">
    <property type="entry name" value="NAD(P)-binding Rossmann-fold domains"/>
    <property type="match status" value="1"/>
</dbReference>
<evidence type="ECO:0000256" key="2">
    <source>
        <dbReference type="ARBA" id="ARBA00023002"/>
    </source>
</evidence>
<protein>
    <submittedName>
        <fullName evidence="5">Oxidoreductase, short chain dehydrogenase/reductase family protein</fullName>
    </submittedName>
</protein>
<dbReference type="PANTHER" id="PTHR44196:SF2">
    <property type="entry name" value="SHORT-CHAIN DEHYDROGENASE-RELATED"/>
    <property type="match status" value="1"/>
</dbReference>
<keyword evidence="2" id="KW-0560">Oxidoreductase</keyword>
<evidence type="ECO:0000256" key="4">
    <source>
        <dbReference type="SAM" id="Coils"/>
    </source>
</evidence>
<sequence>MIELNKEGYVLITGASSGIGYEIAKLYASDGYNLILIARNIEKLKAVENELSQYNIEIKTLSLDISKDSDIKKLINYIEINKIIVRILINNAGIGSFGDFKDINWENEEALIDINIKSLTRLTKYFLPKIIGVKDGGILNVASTAAFCSGPRMAAYYASKAYVLNLTEAIYEECKEYGIKVSCLCPGPVKTSFQSKAGINKSESAKKYLMDAEEVAKISYKEFKKGKLIIIPGIKNKLLVMGNKFLPRSISRKIIMKTNKK</sequence>
<dbReference type="GO" id="GO:0016491">
    <property type="term" value="F:oxidoreductase activity"/>
    <property type="evidence" value="ECO:0007669"/>
    <property type="project" value="UniProtKB-KW"/>
</dbReference>
<dbReference type="PRINTS" id="PR00081">
    <property type="entry name" value="GDHRDH"/>
</dbReference>
<accession>L1QQF2</accession>